<comment type="caution">
    <text evidence="6">The sequence shown here is derived from an EMBL/GenBank/DDBJ whole genome shotgun (WGS) entry which is preliminary data.</text>
</comment>
<feature type="compositionally biased region" description="Low complexity" evidence="4">
    <location>
        <begin position="679"/>
        <end position="697"/>
    </location>
</feature>
<comment type="subcellular location">
    <subcellularLocation>
        <location evidence="1">Cytoplasm</location>
        <location evidence="1">Cytoskeleton</location>
    </subcellularLocation>
</comment>
<sequence>MSTYSSTTGTPKVSTQQSTIVKDNGQIVTETVTTSTETVKKLKEVEVEVEEVVHDSKDVVEEEGELDMAWLAGQLAKDDNIASLELADEDLSEKDIVLLAKSLHTNTKLDKLDVQGNEINEVGLKAIAYALSINRTIEEFRIGSQKCVASDATEKILADAVAQNDNLLVFTYNFRNAKYQKIIDDRLAKNAELYKESHTRRTKKKVLVEDVEEVTKVTKSEEALEGLVIPAATVAAAAVANKASSQTPAPAQTQYQSTSKPSSYQTPAPQPPVASYGSDSKYSTANSLQDSVVLVEEQTVSDSFYQVTPEDASPAPVPAPSKPKNHKYIQQKQEYDAIILDGTAPSYRRKRQFLLARIQALSQDDYETYEEYVAEQNALSLELVELEAALGLLEPQGNRDVKALTVEEDPEKEVLTVGSGPDIFGALSKAVNAVGSGIEAAVDTVVDAATRKSASGAEVLVVHEKDRASYAAASIPAAAAVATASAYEDKETTTRRARREFLLLRIQSLRQTDYETYEEYIAEQNALSLELVEIEALLGISAPRGNVDVKGLTVEEDPEKVELTVGQGPDVFGALGKIAGAVERGFEAAVDGIESGAKAAGDYIAANSKNNGPVLAEDSFEVVNALDQISTEDPASASRTLSPTFIAGDFSSSKKNRTPSIASTDSKGNRKGRFSLVKQVSRPPSRVSPQPPTTTTYTKSYTEIREEDFETYEEYLAAKNAASLVLVEHNEFQEPSRREIKQIEREVVGEENRVLAGISASIGRGISGVVDAVEDVVEDVVEAVASGPELKEDAYENKTVEELTTASGVPKKRGYVAGKGVSNVNVSETNGEKSWFTTVTETVTVTAKDTYDAVVCPDHSTPEAKAKTQRGQINAAATGATLFGLFFIFLLRRQAEN</sequence>
<evidence type="ECO:0000256" key="1">
    <source>
        <dbReference type="ARBA" id="ARBA00004245"/>
    </source>
</evidence>
<keyword evidence="7" id="KW-1185">Reference proteome</keyword>
<feature type="region of interest" description="Disordered" evidence="4">
    <location>
        <begin position="646"/>
        <end position="697"/>
    </location>
</feature>
<dbReference type="AlphaFoldDB" id="A0A1Y2BWP9"/>
<dbReference type="STRING" id="329046.A0A1Y2BWP9"/>
<dbReference type="GO" id="GO:0051694">
    <property type="term" value="P:pointed-end actin filament capping"/>
    <property type="evidence" value="ECO:0007669"/>
    <property type="project" value="InterPro"/>
</dbReference>
<reference evidence="6 7" key="1">
    <citation type="submission" date="2016-07" db="EMBL/GenBank/DDBJ databases">
        <title>Pervasive Adenine N6-methylation of Active Genes in Fungi.</title>
        <authorList>
            <consortium name="DOE Joint Genome Institute"/>
            <person name="Mondo S.J."/>
            <person name="Dannebaum R.O."/>
            <person name="Kuo R.C."/>
            <person name="Labutti K."/>
            <person name="Haridas S."/>
            <person name="Kuo A."/>
            <person name="Salamov A."/>
            <person name="Ahrendt S.R."/>
            <person name="Lipzen A."/>
            <person name="Sullivan W."/>
            <person name="Andreopoulos W.B."/>
            <person name="Clum A."/>
            <person name="Lindquist E."/>
            <person name="Daum C."/>
            <person name="Ramamoorthy G.K."/>
            <person name="Gryganskyi A."/>
            <person name="Culley D."/>
            <person name="Magnuson J.K."/>
            <person name="James T.Y."/>
            <person name="O'Malley M.A."/>
            <person name="Stajich J.E."/>
            <person name="Spatafora J.W."/>
            <person name="Visel A."/>
            <person name="Grigoriev I.V."/>
        </authorList>
    </citation>
    <scope>NUCLEOTIDE SEQUENCE [LARGE SCALE GENOMIC DNA]</scope>
    <source>
        <strain evidence="6 7">JEL800</strain>
    </source>
</reference>
<dbReference type="GO" id="GO:0005523">
    <property type="term" value="F:tropomyosin binding"/>
    <property type="evidence" value="ECO:0007669"/>
    <property type="project" value="InterPro"/>
</dbReference>
<evidence type="ECO:0008006" key="8">
    <source>
        <dbReference type="Google" id="ProtNLM"/>
    </source>
</evidence>
<evidence type="ECO:0000256" key="5">
    <source>
        <dbReference type="SAM" id="Phobius"/>
    </source>
</evidence>
<dbReference type="Proteomes" id="UP000193642">
    <property type="component" value="Unassembled WGS sequence"/>
</dbReference>
<dbReference type="PANTHER" id="PTHR10901:SF6">
    <property type="entry name" value="TROPOMODULIN, ISOFORM N"/>
    <property type="match status" value="1"/>
</dbReference>
<dbReference type="OrthoDB" id="120976at2759"/>
<protein>
    <recommendedName>
        <fullName evidence="8">RNI-like protein</fullName>
    </recommendedName>
</protein>
<organism evidence="6 7">
    <name type="scientific">Rhizoclosmatium globosum</name>
    <dbReference type="NCBI Taxonomy" id="329046"/>
    <lineage>
        <taxon>Eukaryota</taxon>
        <taxon>Fungi</taxon>
        <taxon>Fungi incertae sedis</taxon>
        <taxon>Chytridiomycota</taxon>
        <taxon>Chytridiomycota incertae sedis</taxon>
        <taxon>Chytridiomycetes</taxon>
        <taxon>Chytridiales</taxon>
        <taxon>Chytriomycetaceae</taxon>
        <taxon>Rhizoclosmatium</taxon>
    </lineage>
</organism>
<feature type="compositionally biased region" description="Polar residues" evidence="4">
    <location>
        <begin position="650"/>
        <end position="666"/>
    </location>
</feature>
<accession>A0A1Y2BWP9</accession>
<dbReference type="Gene3D" id="3.80.10.10">
    <property type="entry name" value="Ribonuclease Inhibitor"/>
    <property type="match status" value="1"/>
</dbReference>
<keyword evidence="5" id="KW-1133">Transmembrane helix</keyword>
<feature type="compositionally biased region" description="Polar residues" evidence="4">
    <location>
        <begin position="243"/>
        <end position="267"/>
    </location>
</feature>
<evidence type="ECO:0000313" key="7">
    <source>
        <dbReference type="Proteomes" id="UP000193642"/>
    </source>
</evidence>
<feature type="transmembrane region" description="Helical" evidence="5">
    <location>
        <begin position="873"/>
        <end position="891"/>
    </location>
</feature>
<dbReference type="GO" id="GO:0007015">
    <property type="term" value="P:actin filament organization"/>
    <property type="evidence" value="ECO:0007669"/>
    <property type="project" value="TreeGrafter"/>
</dbReference>
<evidence type="ECO:0000256" key="3">
    <source>
        <dbReference type="ARBA" id="ARBA00023212"/>
    </source>
</evidence>
<evidence type="ECO:0000256" key="4">
    <source>
        <dbReference type="SAM" id="MobiDB-lite"/>
    </source>
</evidence>
<evidence type="ECO:0000313" key="6">
    <source>
        <dbReference type="EMBL" id="ORY39181.1"/>
    </source>
</evidence>
<dbReference type="InterPro" id="IPR004934">
    <property type="entry name" value="TMOD"/>
</dbReference>
<dbReference type="SUPFAM" id="SSF52047">
    <property type="entry name" value="RNI-like"/>
    <property type="match status" value="1"/>
</dbReference>
<dbReference type="InterPro" id="IPR032675">
    <property type="entry name" value="LRR_dom_sf"/>
</dbReference>
<feature type="region of interest" description="Disordered" evidence="4">
    <location>
        <begin position="243"/>
        <end position="282"/>
    </location>
</feature>
<keyword evidence="3" id="KW-0206">Cytoskeleton</keyword>
<dbReference type="PANTHER" id="PTHR10901">
    <property type="entry name" value="TROPOMODULIN"/>
    <property type="match status" value="1"/>
</dbReference>
<keyword evidence="2" id="KW-0963">Cytoplasm</keyword>
<proteinExistence type="predicted"/>
<name>A0A1Y2BWP9_9FUNG</name>
<dbReference type="EMBL" id="MCGO01000041">
    <property type="protein sequence ID" value="ORY39181.1"/>
    <property type="molecule type" value="Genomic_DNA"/>
</dbReference>
<evidence type="ECO:0000256" key="2">
    <source>
        <dbReference type="ARBA" id="ARBA00022490"/>
    </source>
</evidence>
<gene>
    <name evidence="6" type="ORF">BCR33DRAFT_720416</name>
</gene>
<dbReference type="GO" id="GO:0005856">
    <property type="term" value="C:cytoskeleton"/>
    <property type="evidence" value="ECO:0007669"/>
    <property type="project" value="UniProtKB-SubCell"/>
</dbReference>
<keyword evidence="5" id="KW-0812">Transmembrane</keyword>
<keyword evidence="5" id="KW-0472">Membrane</keyword>